<evidence type="ECO:0000256" key="9">
    <source>
        <dbReference type="ARBA" id="ARBA00023306"/>
    </source>
</evidence>
<evidence type="ECO:0000256" key="7">
    <source>
        <dbReference type="ARBA" id="ARBA00022989"/>
    </source>
</evidence>
<dbReference type="InterPro" id="IPR003400">
    <property type="entry name" value="ExbD"/>
</dbReference>
<comment type="similarity">
    <text evidence="2 10">Belongs to the ExbD/TolR family.</text>
</comment>
<evidence type="ECO:0000313" key="12">
    <source>
        <dbReference type="EMBL" id="MCB4825292.1"/>
    </source>
</evidence>
<keyword evidence="4" id="KW-0997">Cell inner membrane</keyword>
<evidence type="ECO:0000256" key="6">
    <source>
        <dbReference type="ARBA" id="ARBA00022692"/>
    </source>
</evidence>
<reference evidence="12" key="1">
    <citation type="submission" date="2021-10" db="EMBL/GenBank/DDBJ databases">
        <title>Roseicella aerolatum sp. nov., isolated from aerosols of e-waste dismantling site.</title>
        <authorList>
            <person name="Qin T."/>
        </authorList>
    </citation>
    <scope>NUCLEOTIDE SEQUENCE</scope>
    <source>
        <strain evidence="12">GB24</strain>
    </source>
</reference>
<keyword evidence="9" id="KW-0131">Cell cycle</keyword>
<keyword evidence="13" id="KW-1185">Reference proteome</keyword>
<sequence length="150" mass="15545">MAMGPSGGTGPEGDGVPMAEINVTPLVDVMLVLLIVFMVAAPMMMVGVPVQLPRTSAARIAQTAPPVVVTVARDGRVFLRQEEVAEAELGARLSALRAAEANDAPVYVRGDRAVPYGEVMRVMGRVSAAGVGRVSLIAEGEPSAPALRAR</sequence>
<evidence type="ECO:0000256" key="2">
    <source>
        <dbReference type="ARBA" id="ARBA00005811"/>
    </source>
</evidence>
<dbReference type="GO" id="GO:0051301">
    <property type="term" value="P:cell division"/>
    <property type="evidence" value="ECO:0007669"/>
    <property type="project" value="UniProtKB-KW"/>
</dbReference>
<dbReference type="AlphaFoldDB" id="A0A9X1LDT9"/>
<evidence type="ECO:0000256" key="1">
    <source>
        <dbReference type="ARBA" id="ARBA00004162"/>
    </source>
</evidence>
<comment type="caution">
    <text evidence="12">The sequence shown here is derived from an EMBL/GenBank/DDBJ whole genome shotgun (WGS) entry which is preliminary data.</text>
</comment>
<dbReference type="InterPro" id="IPR014168">
    <property type="entry name" value="Tol-Pal_TolR"/>
</dbReference>
<dbReference type="Proteomes" id="UP001139311">
    <property type="component" value="Unassembled WGS sequence"/>
</dbReference>
<evidence type="ECO:0000256" key="3">
    <source>
        <dbReference type="ARBA" id="ARBA00022475"/>
    </source>
</evidence>
<evidence type="ECO:0000256" key="10">
    <source>
        <dbReference type="RuleBase" id="RU003879"/>
    </source>
</evidence>
<dbReference type="GO" id="GO:0015031">
    <property type="term" value="P:protein transport"/>
    <property type="evidence" value="ECO:0007669"/>
    <property type="project" value="UniProtKB-KW"/>
</dbReference>
<protein>
    <submittedName>
        <fullName evidence="12">Protein TolR</fullName>
    </submittedName>
</protein>
<keyword evidence="8 11" id="KW-0472">Membrane</keyword>
<accession>A0A9X1LDT9</accession>
<keyword evidence="7 11" id="KW-1133">Transmembrane helix</keyword>
<evidence type="ECO:0000313" key="13">
    <source>
        <dbReference type="Proteomes" id="UP001139311"/>
    </source>
</evidence>
<keyword evidence="6 10" id="KW-0812">Transmembrane</keyword>
<evidence type="ECO:0000256" key="8">
    <source>
        <dbReference type="ARBA" id="ARBA00023136"/>
    </source>
</evidence>
<evidence type="ECO:0000256" key="11">
    <source>
        <dbReference type="SAM" id="Phobius"/>
    </source>
</evidence>
<evidence type="ECO:0000256" key="5">
    <source>
        <dbReference type="ARBA" id="ARBA00022618"/>
    </source>
</evidence>
<organism evidence="12 13">
    <name type="scientific">Roseicella aerolata</name>
    <dbReference type="NCBI Taxonomy" id="2883479"/>
    <lineage>
        <taxon>Bacteria</taxon>
        <taxon>Pseudomonadati</taxon>
        <taxon>Pseudomonadota</taxon>
        <taxon>Alphaproteobacteria</taxon>
        <taxon>Acetobacterales</taxon>
        <taxon>Roseomonadaceae</taxon>
        <taxon>Roseicella</taxon>
    </lineage>
</organism>
<dbReference type="NCBIfam" id="TIGR02801">
    <property type="entry name" value="tolR"/>
    <property type="match status" value="1"/>
</dbReference>
<name>A0A9X1LDT9_9PROT</name>
<evidence type="ECO:0000256" key="4">
    <source>
        <dbReference type="ARBA" id="ARBA00022519"/>
    </source>
</evidence>
<dbReference type="EMBL" id="JAJAQI010000078">
    <property type="protein sequence ID" value="MCB4825292.1"/>
    <property type="molecule type" value="Genomic_DNA"/>
</dbReference>
<proteinExistence type="inferred from homology"/>
<keyword evidence="3" id="KW-1003">Cell membrane</keyword>
<feature type="transmembrane region" description="Helical" evidence="11">
    <location>
        <begin position="29"/>
        <end position="50"/>
    </location>
</feature>
<comment type="subcellular location">
    <subcellularLocation>
        <location evidence="1">Cell membrane</location>
        <topology evidence="1">Single-pass membrane protein</topology>
    </subcellularLocation>
    <subcellularLocation>
        <location evidence="10">Cell membrane</location>
        <topology evidence="10">Single-pass type II membrane protein</topology>
    </subcellularLocation>
</comment>
<dbReference type="Pfam" id="PF02472">
    <property type="entry name" value="ExbD"/>
    <property type="match status" value="1"/>
</dbReference>
<keyword evidence="10" id="KW-0653">Protein transport</keyword>
<dbReference type="GO" id="GO:0022857">
    <property type="term" value="F:transmembrane transporter activity"/>
    <property type="evidence" value="ECO:0007669"/>
    <property type="project" value="InterPro"/>
</dbReference>
<dbReference type="PANTHER" id="PTHR30558:SF7">
    <property type="entry name" value="TOL-PAL SYSTEM PROTEIN TOLR"/>
    <property type="match status" value="1"/>
</dbReference>
<dbReference type="RefSeq" id="WP_226614091.1">
    <property type="nucleotide sequence ID" value="NZ_JAJAQI010000078.1"/>
</dbReference>
<dbReference type="GO" id="GO:0005886">
    <property type="term" value="C:plasma membrane"/>
    <property type="evidence" value="ECO:0007669"/>
    <property type="project" value="UniProtKB-SubCell"/>
</dbReference>
<dbReference type="PANTHER" id="PTHR30558">
    <property type="entry name" value="EXBD MEMBRANE COMPONENT OF PMF-DRIVEN MACROMOLECULE IMPORT SYSTEM"/>
    <property type="match status" value="1"/>
</dbReference>
<keyword evidence="10" id="KW-0813">Transport</keyword>
<keyword evidence="5" id="KW-0132">Cell division</keyword>
<gene>
    <name evidence="12" type="primary">tolR</name>
    <name evidence="12" type="ORF">LHA35_26600</name>
</gene>
<dbReference type="Gene3D" id="3.30.420.270">
    <property type="match status" value="1"/>
</dbReference>